<dbReference type="SUPFAM" id="SSF51735">
    <property type="entry name" value="NAD(P)-binding Rossmann-fold domains"/>
    <property type="match status" value="1"/>
</dbReference>
<accession>A0A162MKR0</accession>
<gene>
    <name evidence="3" type="ORF">SPI_03553</name>
</gene>
<feature type="domain" description="Gal80p-like C-terminal" evidence="2">
    <location>
        <begin position="157"/>
        <end position="319"/>
    </location>
</feature>
<dbReference type="AlphaFoldDB" id="A0A162MKR0"/>
<dbReference type="InterPro" id="IPR055080">
    <property type="entry name" value="Gal80p-like_C"/>
</dbReference>
<evidence type="ECO:0000313" key="3">
    <source>
        <dbReference type="EMBL" id="OAA63390.1"/>
    </source>
</evidence>
<dbReference type="SUPFAM" id="SSF55347">
    <property type="entry name" value="Glyceraldehyde-3-phosphate dehydrogenase-like, C-terminal domain"/>
    <property type="match status" value="1"/>
</dbReference>
<evidence type="ECO:0000259" key="1">
    <source>
        <dbReference type="Pfam" id="PF01408"/>
    </source>
</evidence>
<organism evidence="3 4">
    <name type="scientific">Niveomyces insectorum RCEF 264</name>
    <dbReference type="NCBI Taxonomy" id="1081102"/>
    <lineage>
        <taxon>Eukaryota</taxon>
        <taxon>Fungi</taxon>
        <taxon>Dikarya</taxon>
        <taxon>Ascomycota</taxon>
        <taxon>Pezizomycotina</taxon>
        <taxon>Sordariomycetes</taxon>
        <taxon>Hypocreomycetidae</taxon>
        <taxon>Hypocreales</taxon>
        <taxon>Cordycipitaceae</taxon>
        <taxon>Niveomyces</taxon>
    </lineage>
</organism>
<dbReference type="InterPro" id="IPR051317">
    <property type="entry name" value="Gfo/Idh/MocA_oxidoreduct"/>
</dbReference>
<dbReference type="STRING" id="1081102.A0A162MKR0"/>
<reference evidence="3 4" key="1">
    <citation type="journal article" date="2016" name="Genome Biol. Evol.">
        <title>Divergent and convergent evolution of fungal pathogenicity.</title>
        <authorList>
            <person name="Shang Y."/>
            <person name="Xiao G."/>
            <person name="Zheng P."/>
            <person name="Cen K."/>
            <person name="Zhan S."/>
            <person name="Wang C."/>
        </authorList>
    </citation>
    <scope>NUCLEOTIDE SEQUENCE [LARGE SCALE GENOMIC DNA]</scope>
    <source>
        <strain evidence="3 4">RCEF 264</strain>
    </source>
</reference>
<dbReference type="Gene3D" id="3.40.50.720">
    <property type="entry name" value="NAD(P)-binding Rossmann-like Domain"/>
    <property type="match status" value="1"/>
</dbReference>
<dbReference type="OrthoDB" id="446809at2759"/>
<keyword evidence="4" id="KW-1185">Reference proteome</keyword>
<comment type="caution">
    <text evidence="3">The sequence shown here is derived from an EMBL/GenBank/DDBJ whole genome shotgun (WGS) entry which is preliminary data.</text>
</comment>
<evidence type="ECO:0000259" key="2">
    <source>
        <dbReference type="Pfam" id="PF22685"/>
    </source>
</evidence>
<proteinExistence type="predicted"/>
<dbReference type="Pfam" id="PF01408">
    <property type="entry name" value="GFO_IDH_MocA"/>
    <property type="match status" value="1"/>
</dbReference>
<protein>
    <submittedName>
        <fullName evidence="3">Oxidoreductase family protein</fullName>
    </submittedName>
</protein>
<feature type="domain" description="Gfo/Idh/MocA-like oxidoreductase N-terminal" evidence="1">
    <location>
        <begin position="5"/>
        <end position="141"/>
    </location>
</feature>
<dbReference type="InterPro" id="IPR036291">
    <property type="entry name" value="NAD(P)-bd_dom_sf"/>
</dbReference>
<name>A0A162MKR0_9HYPO</name>
<dbReference type="Pfam" id="PF22685">
    <property type="entry name" value="Gal80p_C-like"/>
    <property type="match status" value="1"/>
</dbReference>
<dbReference type="EMBL" id="AZHD01000005">
    <property type="protein sequence ID" value="OAA63390.1"/>
    <property type="molecule type" value="Genomic_DNA"/>
</dbReference>
<dbReference type="Gene3D" id="3.30.360.10">
    <property type="entry name" value="Dihydrodipicolinate Reductase, domain 2"/>
    <property type="match status" value="1"/>
</dbReference>
<dbReference type="Proteomes" id="UP000076874">
    <property type="component" value="Unassembled WGS sequence"/>
</dbReference>
<evidence type="ECO:0000313" key="4">
    <source>
        <dbReference type="Proteomes" id="UP000076874"/>
    </source>
</evidence>
<dbReference type="PANTHER" id="PTHR43708">
    <property type="entry name" value="CONSERVED EXPRESSED OXIDOREDUCTASE (EUROFUNG)"/>
    <property type="match status" value="1"/>
</dbReference>
<dbReference type="InterPro" id="IPR000683">
    <property type="entry name" value="Gfo/Idh/MocA-like_OxRdtase_N"/>
</dbReference>
<dbReference type="GO" id="GO:0000166">
    <property type="term" value="F:nucleotide binding"/>
    <property type="evidence" value="ECO:0007669"/>
    <property type="project" value="InterPro"/>
</dbReference>
<dbReference type="PANTHER" id="PTHR43708:SF1">
    <property type="entry name" value="GALACTOSE_LACTOSE METABOLISM REGULATORY PROTEIN GAL80"/>
    <property type="match status" value="1"/>
</dbReference>
<sequence>MAVIKVAIAGLSSKAATSWASRAHLPYLLSPRGRAHYEIVALLNSSEDAARAAIAHYDLPATTRAYGDPAVLAADIAAGTLDVNLVTIATRVDVHYPTLLPSLQAVAKKATAAAPFGVLVEWPLADNLAHIRELADLAASNPQGIRTAVGLQGRLSPVYLAVREVVASGRLGTVLSSEVRAFGGSQRADAVPVKLGYFLDRSIGGNVYTIGFGHLIDSTQYVLGELQDVQPQFQLQYPKVKLVEQKEGGGETVVDTIRSDVPDLITVVSRLTPAASPPSVPLRDGGATLQARFRRGAPFPGETAYTWSIYGDKAELRLAAAGGPGIQAYGGGTPDGPDAITLTLHDHVTGDVTTVPWHWADWQKYLDSVPSRNIGALYEAYAEGREADYVTFADALARHEQLEAWLQAFKE</sequence>